<accession>A0A3S0RSA5</accession>
<sequence length="207" mass="25043">MSTQYPDKRVRRTKDHFKRVLFSLMEKKNFCAITISEIVKEANFNRGTFYAHYERKEDLLNEMIEEVLKKATEAYRKPYLDQKVLDFNRLQPESIAFFDHFLEYKKFYQVMLGENSSYSFREKLIRHLEPLFRKDFDYSATIDDDNLDIHLFATYRIHGAIGLLLEWIENDFEQTPLYMSEQLLRIYRAYIPEIHVNNLVRKRANSQ</sequence>
<feature type="DNA-binding region" description="H-T-H motif" evidence="3">
    <location>
        <begin position="34"/>
        <end position="53"/>
    </location>
</feature>
<gene>
    <name evidence="5" type="ORF">EKG37_04450</name>
</gene>
<evidence type="ECO:0000313" key="5">
    <source>
        <dbReference type="EMBL" id="RTR35141.1"/>
    </source>
</evidence>
<evidence type="ECO:0000259" key="4">
    <source>
        <dbReference type="PROSITE" id="PS50977"/>
    </source>
</evidence>
<protein>
    <submittedName>
        <fullName evidence="5">TetR/AcrR family transcriptional regulator</fullName>
    </submittedName>
</protein>
<evidence type="ECO:0000256" key="3">
    <source>
        <dbReference type="PROSITE-ProRule" id="PRU00335"/>
    </source>
</evidence>
<dbReference type="InterPro" id="IPR001647">
    <property type="entry name" value="HTH_TetR"/>
</dbReference>
<dbReference type="SUPFAM" id="SSF46689">
    <property type="entry name" value="Homeodomain-like"/>
    <property type="match status" value="1"/>
</dbReference>
<dbReference type="InterPro" id="IPR039532">
    <property type="entry name" value="TetR_C_Firmicutes"/>
</dbReference>
<dbReference type="InterPro" id="IPR050624">
    <property type="entry name" value="HTH-type_Tx_Regulator"/>
</dbReference>
<reference evidence="5 6" key="1">
    <citation type="submission" date="2018-12" db="EMBL/GenBank/DDBJ databases">
        <title>Bacillus yapensis draft genome sequence.</title>
        <authorList>
            <person name="Yu L."/>
            <person name="Xu X."/>
            <person name="Tang X."/>
        </authorList>
    </citation>
    <scope>NUCLEOTIDE SEQUENCE [LARGE SCALE GENOMIC DNA]</scope>
    <source>
        <strain evidence="5 6">XXST-01</strain>
    </source>
</reference>
<feature type="domain" description="HTH tetR-type" evidence="4">
    <location>
        <begin position="11"/>
        <end position="71"/>
    </location>
</feature>
<dbReference type="InterPro" id="IPR009057">
    <property type="entry name" value="Homeodomain-like_sf"/>
</dbReference>
<organism evidence="5 6">
    <name type="scientific">Bacillus yapensis</name>
    <dbReference type="NCBI Taxonomy" id="2492960"/>
    <lineage>
        <taxon>Bacteria</taxon>
        <taxon>Bacillati</taxon>
        <taxon>Bacillota</taxon>
        <taxon>Bacilli</taxon>
        <taxon>Bacillales</taxon>
        <taxon>Bacillaceae</taxon>
        <taxon>Bacillus</taxon>
    </lineage>
</organism>
<keyword evidence="6" id="KW-1185">Reference proteome</keyword>
<dbReference type="Gene3D" id="1.10.357.10">
    <property type="entry name" value="Tetracycline Repressor, domain 2"/>
    <property type="match status" value="1"/>
</dbReference>
<dbReference type="AlphaFoldDB" id="A0A3S0RSA5"/>
<keyword evidence="1" id="KW-0678">Repressor</keyword>
<evidence type="ECO:0000313" key="6">
    <source>
        <dbReference type="Proteomes" id="UP000271374"/>
    </source>
</evidence>
<dbReference type="OrthoDB" id="9810250at2"/>
<dbReference type="EMBL" id="RXNT01000003">
    <property type="protein sequence ID" value="RTR35141.1"/>
    <property type="molecule type" value="Genomic_DNA"/>
</dbReference>
<evidence type="ECO:0000256" key="1">
    <source>
        <dbReference type="ARBA" id="ARBA00022491"/>
    </source>
</evidence>
<name>A0A3S0RSA5_9BACI</name>
<comment type="caution">
    <text evidence="5">The sequence shown here is derived from an EMBL/GenBank/DDBJ whole genome shotgun (WGS) entry which is preliminary data.</text>
</comment>
<dbReference type="Pfam" id="PF14278">
    <property type="entry name" value="TetR_C_8"/>
    <property type="match status" value="1"/>
</dbReference>
<dbReference type="PANTHER" id="PTHR43479">
    <property type="entry name" value="ACREF/ENVCD OPERON REPRESSOR-RELATED"/>
    <property type="match status" value="1"/>
</dbReference>
<dbReference type="RefSeq" id="WP_126406787.1">
    <property type="nucleotide sequence ID" value="NZ_RXNT01000003.1"/>
</dbReference>
<proteinExistence type="predicted"/>
<dbReference type="PANTHER" id="PTHR43479:SF7">
    <property type="entry name" value="TETR-FAMILY TRANSCRIPTIONAL REGULATOR"/>
    <property type="match status" value="1"/>
</dbReference>
<keyword evidence="2 3" id="KW-0238">DNA-binding</keyword>
<evidence type="ECO:0000256" key="2">
    <source>
        <dbReference type="ARBA" id="ARBA00023125"/>
    </source>
</evidence>
<dbReference type="Pfam" id="PF00440">
    <property type="entry name" value="TetR_N"/>
    <property type="match status" value="1"/>
</dbReference>
<dbReference type="GO" id="GO:0003677">
    <property type="term" value="F:DNA binding"/>
    <property type="evidence" value="ECO:0007669"/>
    <property type="project" value="UniProtKB-UniRule"/>
</dbReference>
<dbReference type="Proteomes" id="UP000271374">
    <property type="component" value="Unassembled WGS sequence"/>
</dbReference>
<dbReference type="PROSITE" id="PS50977">
    <property type="entry name" value="HTH_TETR_2"/>
    <property type="match status" value="1"/>
</dbReference>